<evidence type="ECO:0000256" key="3">
    <source>
        <dbReference type="ARBA" id="ARBA00022475"/>
    </source>
</evidence>
<dbReference type="InterPro" id="IPR035906">
    <property type="entry name" value="MetI-like_sf"/>
</dbReference>
<keyword evidence="6 7" id="KW-0472">Membrane</keyword>
<accession>A0AA97CTM2</accession>
<evidence type="ECO:0000313" key="9">
    <source>
        <dbReference type="EMBL" id="WOC12164.1"/>
    </source>
</evidence>
<dbReference type="PROSITE" id="PS50928">
    <property type="entry name" value="ABC_TM1"/>
    <property type="match status" value="1"/>
</dbReference>
<dbReference type="PANTHER" id="PTHR43163">
    <property type="entry name" value="DIPEPTIDE TRANSPORT SYSTEM PERMEASE PROTEIN DPPB-RELATED"/>
    <property type="match status" value="1"/>
</dbReference>
<gene>
    <name evidence="9" type="primary">nikB</name>
    <name evidence="9" type="ORF">MP11Mi_12460</name>
</gene>
<feature type="transmembrane region" description="Helical" evidence="7">
    <location>
        <begin position="183"/>
        <end position="202"/>
    </location>
</feature>
<dbReference type="InterPro" id="IPR000515">
    <property type="entry name" value="MetI-like"/>
</dbReference>
<dbReference type="AlphaFoldDB" id="A0AA97CTM2"/>
<keyword evidence="5 7" id="KW-1133">Transmembrane helix</keyword>
<feature type="transmembrane region" description="Helical" evidence="7">
    <location>
        <begin position="241"/>
        <end position="267"/>
    </location>
</feature>
<feature type="transmembrane region" description="Helical" evidence="7">
    <location>
        <begin position="287"/>
        <end position="309"/>
    </location>
</feature>
<evidence type="ECO:0000256" key="4">
    <source>
        <dbReference type="ARBA" id="ARBA00022692"/>
    </source>
</evidence>
<dbReference type="GO" id="GO:0005886">
    <property type="term" value="C:plasma membrane"/>
    <property type="evidence" value="ECO:0007669"/>
    <property type="project" value="UniProtKB-SubCell"/>
</dbReference>
<feature type="transmembrane region" description="Helical" evidence="7">
    <location>
        <begin position="145"/>
        <end position="171"/>
    </location>
</feature>
<dbReference type="PANTHER" id="PTHR43163:SF6">
    <property type="entry name" value="DIPEPTIDE TRANSPORT SYSTEM PERMEASE PROTEIN DPPB-RELATED"/>
    <property type="match status" value="1"/>
</dbReference>
<reference evidence="9" key="1">
    <citation type="submission" date="2023-06" db="EMBL/GenBank/DDBJ databases">
        <title>Gordonia sp. nov. and Pseudochrobactrum sp. nov., two species isolated from the burying beetle Nicrophorus vespilloides.</title>
        <authorList>
            <person name="Poehlein A."/>
            <person name="Guzman J."/>
            <person name="Daniel R."/>
            <person name="Vilcinskas A."/>
        </authorList>
    </citation>
    <scope>NUCLEOTIDE SEQUENCE</scope>
    <source>
        <strain evidence="9">MP11Mi</strain>
    </source>
</reference>
<dbReference type="EMBL" id="CP128986">
    <property type="protein sequence ID" value="WOC12164.1"/>
    <property type="molecule type" value="Genomic_DNA"/>
</dbReference>
<dbReference type="Gene3D" id="1.10.3720.10">
    <property type="entry name" value="MetI-like"/>
    <property type="match status" value="1"/>
</dbReference>
<dbReference type="GO" id="GO:0055085">
    <property type="term" value="P:transmembrane transport"/>
    <property type="evidence" value="ECO:0007669"/>
    <property type="project" value="InterPro"/>
</dbReference>
<evidence type="ECO:0000256" key="2">
    <source>
        <dbReference type="ARBA" id="ARBA00022448"/>
    </source>
</evidence>
<name>A0AA97CTM2_9ACTN</name>
<proteinExistence type="inferred from homology"/>
<keyword evidence="2 7" id="KW-0813">Transport</keyword>
<dbReference type="Pfam" id="PF00528">
    <property type="entry name" value="BPD_transp_1"/>
    <property type="match status" value="1"/>
</dbReference>
<protein>
    <submittedName>
        <fullName evidence="9">Nickel transport system permease protein NikB</fullName>
    </submittedName>
</protein>
<comment type="similarity">
    <text evidence="7">Belongs to the binding-protein-dependent transport system permease family.</text>
</comment>
<organism evidence="9">
    <name type="scientific">Gordonia sp. MP11Mi</name>
    <dbReference type="NCBI Taxonomy" id="3022769"/>
    <lineage>
        <taxon>Bacteria</taxon>
        <taxon>Bacillati</taxon>
        <taxon>Actinomycetota</taxon>
        <taxon>Actinomycetes</taxon>
        <taxon>Mycobacteriales</taxon>
        <taxon>Gordoniaceae</taxon>
        <taxon>Gordonia</taxon>
    </lineage>
</organism>
<feature type="transmembrane region" description="Helical" evidence="7">
    <location>
        <begin position="113"/>
        <end position="133"/>
    </location>
</feature>
<keyword evidence="4 7" id="KW-0812">Transmembrane</keyword>
<evidence type="ECO:0000256" key="7">
    <source>
        <dbReference type="RuleBase" id="RU363032"/>
    </source>
</evidence>
<evidence type="ECO:0000259" key="8">
    <source>
        <dbReference type="PROSITE" id="PS50928"/>
    </source>
</evidence>
<dbReference type="SUPFAM" id="SSF161098">
    <property type="entry name" value="MetI-like"/>
    <property type="match status" value="1"/>
</dbReference>
<evidence type="ECO:0000256" key="5">
    <source>
        <dbReference type="ARBA" id="ARBA00022989"/>
    </source>
</evidence>
<keyword evidence="3" id="KW-1003">Cell membrane</keyword>
<dbReference type="CDD" id="cd06261">
    <property type="entry name" value="TM_PBP2"/>
    <property type="match status" value="1"/>
</dbReference>
<comment type="subcellular location">
    <subcellularLocation>
        <location evidence="1 7">Cell membrane</location>
        <topology evidence="1 7">Multi-pass membrane protein</topology>
    </subcellularLocation>
</comment>
<feature type="transmembrane region" description="Helical" evidence="7">
    <location>
        <begin position="18"/>
        <end position="39"/>
    </location>
</feature>
<feature type="domain" description="ABC transmembrane type-1" evidence="8">
    <location>
        <begin position="109"/>
        <end position="310"/>
    </location>
</feature>
<evidence type="ECO:0000256" key="6">
    <source>
        <dbReference type="ARBA" id="ARBA00023136"/>
    </source>
</evidence>
<evidence type="ECO:0000256" key="1">
    <source>
        <dbReference type="ARBA" id="ARBA00004651"/>
    </source>
</evidence>
<sequence>MSPGPASRRLALRVGGRLAVGVAVVWAVFTLVFGILRVLPGDPVSLAANADASGAPPSPAAIAALRAQYGLDRPLWQQYFAALGDFVRGDWGTSVVTGRPVTTSLLEALPSTATLAAAALVLGALAAFALAYVATYRPDGVLARVVGQIPSVLVSMPTFAVGLVLIQVFAFGLRLLPGFGDDGFAALVLPAVTLAVPVAGYLGQVMAAGMREAAAQPFVEVARAKGASDAMVHLRHVAPAAALPALSALGVLVGSALAGAVVVETVFSRVGLGRLTQQALTAHDGPVMLAVVVVSAVVFVVVTLIVDLIGPLVDPRARGAA</sequence>
<dbReference type="RefSeq" id="WP_420041416.1">
    <property type="nucleotide sequence ID" value="NZ_CP128986.1"/>
</dbReference>